<dbReference type="GO" id="GO:0000724">
    <property type="term" value="P:double-strand break repair via homologous recombination"/>
    <property type="evidence" value="ECO:0007669"/>
    <property type="project" value="TreeGrafter"/>
</dbReference>
<name>A0A1J4MWW3_9CRYT</name>
<accession>A0A1J4MWW3</accession>
<keyword evidence="5" id="KW-1185">Reference proteome</keyword>
<protein>
    <recommendedName>
        <fullName evidence="2">RecQ-mediated genome instability protein 1</fullName>
    </recommendedName>
</protein>
<dbReference type="PANTHER" id="PTHR14790">
    <property type="entry name" value="RECQ-MEDIATED GENOME INSTABILITY PROTEIN 1 RMI1"/>
    <property type="match status" value="1"/>
</dbReference>
<evidence type="ECO:0000256" key="2">
    <source>
        <dbReference type="ARBA" id="ARBA00018987"/>
    </source>
</evidence>
<dbReference type="OrthoDB" id="341511at2759"/>
<gene>
    <name evidence="4" type="ORF">cand_017240</name>
</gene>
<evidence type="ECO:0000313" key="4">
    <source>
        <dbReference type="EMBL" id="OII77564.1"/>
    </source>
</evidence>
<dbReference type="Gene3D" id="2.40.50.770">
    <property type="entry name" value="RecQ-mediated genome instability protein Rmi1, C-terminal domain"/>
    <property type="match status" value="1"/>
</dbReference>
<dbReference type="GeneID" id="92365909"/>
<dbReference type="RefSeq" id="XP_067069410.1">
    <property type="nucleotide sequence ID" value="XM_067211958.1"/>
</dbReference>
<dbReference type="PANTHER" id="PTHR14790:SF15">
    <property type="entry name" value="RECQ-MEDIATED GENOME INSTABILITY PROTEIN 1"/>
    <property type="match status" value="1"/>
</dbReference>
<dbReference type="VEuPathDB" id="CryptoDB:cand_017240"/>
<dbReference type="EMBL" id="LRBS01000034">
    <property type="protein sequence ID" value="OII77564.1"/>
    <property type="molecule type" value="Genomic_DNA"/>
</dbReference>
<dbReference type="InterPro" id="IPR013894">
    <property type="entry name" value="RMI1_OB"/>
</dbReference>
<feature type="domain" description="RecQ mediated genome instability protein 1 OB-fold" evidence="3">
    <location>
        <begin position="55"/>
        <end position="146"/>
    </location>
</feature>
<organism evidence="4 5">
    <name type="scientific">Cryptosporidium andersoni</name>
    <dbReference type="NCBI Taxonomy" id="117008"/>
    <lineage>
        <taxon>Eukaryota</taxon>
        <taxon>Sar</taxon>
        <taxon>Alveolata</taxon>
        <taxon>Apicomplexa</taxon>
        <taxon>Conoidasida</taxon>
        <taxon>Coccidia</taxon>
        <taxon>Eucoccidiorida</taxon>
        <taxon>Eimeriorina</taxon>
        <taxon>Cryptosporidiidae</taxon>
        <taxon>Cryptosporidium</taxon>
    </lineage>
</organism>
<comment type="caution">
    <text evidence="4">The sequence shown here is derived from an EMBL/GenBank/DDBJ whole genome shotgun (WGS) entry which is preliminary data.</text>
</comment>
<comment type="similarity">
    <text evidence="1">Belongs to the RMI1 family.</text>
</comment>
<dbReference type="GO" id="GO:0016604">
    <property type="term" value="C:nuclear body"/>
    <property type="evidence" value="ECO:0007669"/>
    <property type="project" value="TreeGrafter"/>
</dbReference>
<dbReference type="AlphaFoldDB" id="A0A1J4MWW3"/>
<dbReference type="GO" id="GO:0000712">
    <property type="term" value="P:resolution of meiotic recombination intermediates"/>
    <property type="evidence" value="ECO:0007669"/>
    <property type="project" value="TreeGrafter"/>
</dbReference>
<evidence type="ECO:0000313" key="5">
    <source>
        <dbReference type="Proteomes" id="UP000186804"/>
    </source>
</evidence>
<dbReference type="InterPro" id="IPR042470">
    <property type="entry name" value="RMI1_N_C_sf"/>
</dbReference>
<sequence length="450" mass="51629">MYLLQDILKSLKLELKPKIYTDLQNNSDSVENHENRLLEILFSFNLSDTIKVGSLPTNIISWHNTFLEGVHLVQIIEAVDISCRSKDRFHYLLKSPVTTNTSENDDDPQEETKHYINKNNRMLKLLLSDGITKCVAIEYRQIPELSNFIKEYSECKYKKKNSSLDKKPVLALLYGKPIVRRGILLLVPDTIQLISLNLGDKQPSITKVETQKKQSKNASKELSLDIRSYTKFPIIKRNEINNSEHCNEEIITLKEDFENIQSLNICISSPSSISSVVELTEDNFLEVSQDKKNPDRISKITTAVKPCDSNNSPNNSPLRLWIDAAVLQATLLEDMDEVQMEIGIHDPFPLPYPWCLISPFKVNVRKHVIEQILFTENERLDIETEDLLTHVRFIQGYMCLQYNIDNCNKKSIDLLETCLIRLVGFSPYSGKSPLIKQILNLATMNSDRSN</sequence>
<evidence type="ECO:0000259" key="3">
    <source>
        <dbReference type="Pfam" id="PF08585"/>
    </source>
</evidence>
<dbReference type="GO" id="GO:0031422">
    <property type="term" value="C:RecQ family helicase-topoisomerase III complex"/>
    <property type="evidence" value="ECO:0007669"/>
    <property type="project" value="TreeGrafter"/>
</dbReference>
<dbReference type="Proteomes" id="UP000186804">
    <property type="component" value="Unassembled WGS sequence"/>
</dbReference>
<dbReference type="Pfam" id="PF08585">
    <property type="entry name" value="RMI1_N_C"/>
    <property type="match status" value="1"/>
</dbReference>
<reference evidence="4 5" key="1">
    <citation type="submission" date="2016-10" db="EMBL/GenBank/DDBJ databases">
        <title>Reductive evolution of mitochondrial metabolism and differential evolution of invasion-related proteins in Cryptosporidium.</title>
        <authorList>
            <person name="Liu S."/>
            <person name="Roellig D.M."/>
            <person name="Guo Y."/>
            <person name="Li N."/>
            <person name="Frace M.A."/>
            <person name="Tang K."/>
            <person name="Zhang L."/>
            <person name="Feng Y."/>
            <person name="Xiao L."/>
        </authorList>
    </citation>
    <scope>NUCLEOTIDE SEQUENCE [LARGE SCALE GENOMIC DNA]</scope>
    <source>
        <strain evidence="4">30847</strain>
    </source>
</reference>
<proteinExistence type="inferred from homology"/>
<evidence type="ECO:0000256" key="1">
    <source>
        <dbReference type="ARBA" id="ARBA00006395"/>
    </source>
</evidence>